<dbReference type="AlphaFoldDB" id="A0A182MDL2"/>
<proteinExistence type="predicted"/>
<evidence type="ECO:0000313" key="2">
    <source>
        <dbReference type="Proteomes" id="UP000075883"/>
    </source>
</evidence>
<protein>
    <submittedName>
        <fullName evidence="1">Uncharacterized protein</fullName>
    </submittedName>
</protein>
<name>A0A182MDL2_9DIPT</name>
<accession>A0A182MDL2</accession>
<sequence>MNSSSSTLGIFSILSKLSLLKVSTAVVGSERLLFRLTDEALDSAPEELAVVALGLISMIFELVVTGVEGMMFSGRLTGLRIYRGTAPEQGAHLECLVCAERFIAGVERGDVIIVVGKLFHQITLLEVSVAIQLALQFAHRWTGCGQIWLSPRMSLG</sequence>
<dbReference type="VEuPathDB" id="VectorBase:ACUA015681"/>
<organism evidence="1 2">
    <name type="scientific">Anopheles culicifacies</name>
    <dbReference type="NCBI Taxonomy" id="139723"/>
    <lineage>
        <taxon>Eukaryota</taxon>
        <taxon>Metazoa</taxon>
        <taxon>Ecdysozoa</taxon>
        <taxon>Arthropoda</taxon>
        <taxon>Hexapoda</taxon>
        <taxon>Insecta</taxon>
        <taxon>Pterygota</taxon>
        <taxon>Neoptera</taxon>
        <taxon>Endopterygota</taxon>
        <taxon>Diptera</taxon>
        <taxon>Nematocera</taxon>
        <taxon>Culicoidea</taxon>
        <taxon>Culicidae</taxon>
        <taxon>Anophelinae</taxon>
        <taxon>Anopheles</taxon>
        <taxon>culicifacies species complex</taxon>
    </lineage>
</organism>
<reference evidence="1" key="2">
    <citation type="submission" date="2020-05" db="UniProtKB">
        <authorList>
            <consortium name="EnsemblMetazoa"/>
        </authorList>
    </citation>
    <scope>IDENTIFICATION</scope>
    <source>
        <strain evidence="1">A-37</strain>
    </source>
</reference>
<dbReference type="EMBL" id="AXCM01000082">
    <property type="status" value="NOT_ANNOTATED_CDS"/>
    <property type="molecule type" value="Genomic_DNA"/>
</dbReference>
<evidence type="ECO:0000313" key="1">
    <source>
        <dbReference type="EnsemblMetazoa" id="ACUA015681-PA"/>
    </source>
</evidence>
<dbReference type="Proteomes" id="UP000075883">
    <property type="component" value="Unassembled WGS sequence"/>
</dbReference>
<dbReference type="EnsemblMetazoa" id="ACUA015681-RA">
    <property type="protein sequence ID" value="ACUA015681-PA"/>
    <property type="gene ID" value="ACUA015681"/>
</dbReference>
<reference evidence="2" key="1">
    <citation type="submission" date="2013-09" db="EMBL/GenBank/DDBJ databases">
        <title>The Genome Sequence of Anopheles culicifacies species A.</title>
        <authorList>
            <consortium name="The Broad Institute Genomics Platform"/>
            <person name="Neafsey D.E."/>
            <person name="Besansky N."/>
            <person name="Howell P."/>
            <person name="Walton C."/>
            <person name="Young S.K."/>
            <person name="Zeng Q."/>
            <person name="Gargeya S."/>
            <person name="Fitzgerald M."/>
            <person name="Haas B."/>
            <person name="Abouelleil A."/>
            <person name="Allen A.W."/>
            <person name="Alvarado L."/>
            <person name="Arachchi H.M."/>
            <person name="Berlin A.M."/>
            <person name="Chapman S.B."/>
            <person name="Gainer-Dewar J."/>
            <person name="Goldberg J."/>
            <person name="Griggs A."/>
            <person name="Gujja S."/>
            <person name="Hansen M."/>
            <person name="Howarth C."/>
            <person name="Imamovic A."/>
            <person name="Ireland A."/>
            <person name="Larimer J."/>
            <person name="McCowan C."/>
            <person name="Murphy C."/>
            <person name="Pearson M."/>
            <person name="Poon T.W."/>
            <person name="Priest M."/>
            <person name="Roberts A."/>
            <person name="Saif S."/>
            <person name="Shea T."/>
            <person name="Sisk P."/>
            <person name="Sykes S."/>
            <person name="Wortman J."/>
            <person name="Nusbaum C."/>
            <person name="Birren B."/>
        </authorList>
    </citation>
    <scope>NUCLEOTIDE SEQUENCE [LARGE SCALE GENOMIC DNA]</scope>
    <source>
        <strain evidence="2">A-37</strain>
    </source>
</reference>
<keyword evidence="2" id="KW-1185">Reference proteome</keyword>